<proteinExistence type="inferred from homology"/>
<evidence type="ECO:0000256" key="1">
    <source>
        <dbReference type="ARBA" id="ARBA00006817"/>
    </source>
</evidence>
<reference evidence="5" key="1">
    <citation type="journal article" date="2019" name="Int. J. Syst. Evol. Microbiol.">
        <title>The Global Catalogue of Microorganisms (GCM) 10K type strain sequencing project: providing services to taxonomists for standard genome sequencing and annotation.</title>
        <authorList>
            <consortium name="The Broad Institute Genomics Platform"/>
            <consortium name="The Broad Institute Genome Sequencing Center for Infectious Disease"/>
            <person name="Wu L."/>
            <person name="Ma J."/>
        </authorList>
    </citation>
    <scope>NUCLEOTIDE SEQUENCE [LARGE SCALE GENOMIC DNA]</scope>
    <source>
        <strain evidence="5">JCM 3369</strain>
    </source>
</reference>
<dbReference type="Pfam" id="PF08327">
    <property type="entry name" value="AHSA1"/>
    <property type="match status" value="1"/>
</dbReference>
<accession>A0ABW4JTL0</accession>
<dbReference type="Proteomes" id="UP001597327">
    <property type="component" value="Unassembled WGS sequence"/>
</dbReference>
<evidence type="ECO:0000259" key="3">
    <source>
        <dbReference type="Pfam" id="PF08327"/>
    </source>
</evidence>
<evidence type="ECO:0000313" key="4">
    <source>
        <dbReference type="EMBL" id="MFD1694852.1"/>
    </source>
</evidence>
<dbReference type="InterPro" id="IPR013538">
    <property type="entry name" value="ASHA1/2-like_C"/>
</dbReference>
<keyword evidence="5" id="KW-1185">Reference proteome</keyword>
<dbReference type="InterPro" id="IPR023393">
    <property type="entry name" value="START-like_dom_sf"/>
</dbReference>
<dbReference type="EMBL" id="JBHUFA010000001">
    <property type="protein sequence ID" value="MFD1694852.1"/>
    <property type="molecule type" value="Genomic_DNA"/>
</dbReference>
<sequence>MTDTMTDGPSEDVPDGIRFNTWLPLEAPPCWEVLTRSHHLQKWFGDHITHDATPGGFFRDIVRRDEGTSIVIGQISHMEEPRVIHMSWSDEGWGVETQLELRITGLAGGSLLTLTHSGWRDLAAREAPQVRRDHELAWKRHLVCLESYCEQLAAERAPAPSSGPDDGPLPGGSRSDPAGSIPGMSGAAQNACFLSL</sequence>
<comment type="caution">
    <text evidence="4">The sequence shown here is derived from an EMBL/GenBank/DDBJ whole genome shotgun (WGS) entry which is preliminary data.</text>
</comment>
<gene>
    <name evidence="4" type="ORF">ACFSC7_04935</name>
</gene>
<evidence type="ECO:0000313" key="5">
    <source>
        <dbReference type="Proteomes" id="UP001597327"/>
    </source>
</evidence>
<evidence type="ECO:0000256" key="2">
    <source>
        <dbReference type="SAM" id="MobiDB-lite"/>
    </source>
</evidence>
<feature type="region of interest" description="Disordered" evidence="2">
    <location>
        <begin position="156"/>
        <end position="182"/>
    </location>
</feature>
<comment type="similarity">
    <text evidence="1">Belongs to the AHA1 family.</text>
</comment>
<dbReference type="RefSeq" id="WP_149891342.1">
    <property type="nucleotide sequence ID" value="NZ_JBHUFA010000001.1"/>
</dbReference>
<protein>
    <submittedName>
        <fullName evidence="4">SRPBCC domain-containing protein</fullName>
    </submittedName>
</protein>
<dbReference type="Gene3D" id="3.30.530.20">
    <property type="match status" value="1"/>
</dbReference>
<feature type="domain" description="Activator of Hsp90 ATPase homologue 1/2-like C-terminal" evidence="3">
    <location>
        <begin position="31"/>
        <end position="149"/>
    </location>
</feature>
<dbReference type="SUPFAM" id="SSF55961">
    <property type="entry name" value="Bet v1-like"/>
    <property type="match status" value="1"/>
</dbReference>
<feature type="compositionally biased region" description="Low complexity" evidence="2">
    <location>
        <begin position="158"/>
        <end position="177"/>
    </location>
</feature>
<organism evidence="4 5">
    <name type="scientific">Roseibium aestuarii</name>
    <dbReference type="NCBI Taxonomy" id="2600299"/>
    <lineage>
        <taxon>Bacteria</taxon>
        <taxon>Pseudomonadati</taxon>
        <taxon>Pseudomonadota</taxon>
        <taxon>Alphaproteobacteria</taxon>
        <taxon>Hyphomicrobiales</taxon>
        <taxon>Stappiaceae</taxon>
        <taxon>Roseibium</taxon>
    </lineage>
</organism>
<name>A0ABW4JTL0_9HYPH</name>
<dbReference type="CDD" id="cd07814">
    <property type="entry name" value="SRPBCC_CalC_Aha1-like"/>
    <property type="match status" value="1"/>
</dbReference>